<sequence length="112" mass="12806">MGAQHPPKKPALHTHIPVHPTHKHVLMVFLPPKTNPNDMHTIFHSTFFFFSAQPFSNAHMSCATLHLATQTYLTPRHHPPQTRHSVNNTTPYSPPFPRNLPPAIEKKTQIRE</sequence>
<feature type="compositionally biased region" description="Polar residues" evidence="1">
    <location>
        <begin position="82"/>
        <end position="91"/>
    </location>
</feature>
<dbReference type="Proteomes" id="UP000800096">
    <property type="component" value="Unassembled WGS sequence"/>
</dbReference>
<dbReference type="EMBL" id="ML979134">
    <property type="protein sequence ID" value="KAF1918510.1"/>
    <property type="molecule type" value="Genomic_DNA"/>
</dbReference>
<evidence type="ECO:0000313" key="3">
    <source>
        <dbReference type="Proteomes" id="UP000800096"/>
    </source>
</evidence>
<dbReference type="AlphaFoldDB" id="A0A6A5QUM4"/>
<protein>
    <submittedName>
        <fullName evidence="2">Uncharacterized protein</fullName>
    </submittedName>
</protein>
<accession>A0A6A5QUM4</accession>
<reference evidence="2" key="1">
    <citation type="journal article" date="2020" name="Stud. Mycol.">
        <title>101 Dothideomycetes genomes: a test case for predicting lifestyles and emergence of pathogens.</title>
        <authorList>
            <person name="Haridas S."/>
            <person name="Albert R."/>
            <person name="Binder M."/>
            <person name="Bloem J."/>
            <person name="Labutti K."/>
            <person name="Salamov A."/>
            <person name="Andreopoulos B."/>
            <person name="Baker S."/>
            <person name="Barry K."/>
            <person name="Bills G."/>
            <person name="Bluhm B."/>
            <person name="Cannon C."/>
            <person name="Castanera R."/>
            <person name="Culley D."/>
            <person name="Daum C."/>
            <person name="Ezra D."/>
            <person name="Gonzalez J."/>
            <person name="Henrissat B."/>
            <person name="Kuo A."/>
            <person name="Liang C."/>
            <person name="Lipzen A."/>
            <person name="Lutzoni F."/>
            <person name="Magnuson J."/>
            <person name="Mondo S."/>
            <person name="Nolan M."/>
            <person name="Ohm R."/>
            <person name="Pangilinan J."/>
            <person name="Park H.-J."/>
            <person name="Ramirez L."/>
            <person name="Alfaro M."/>
            <person name="Sun H."/>
            <person name="Tritt A."/>
            <person name="Yoshinaga Y."/>
            <person name="Zwiers L.-H."/>
            <person name="Turgeon B."/>
            <person name="Goodwin S."/>
            <person name="Spatafora J."/>
            <person name="Crous P."/>
            <person name="Grigoriev I."/>
        </authorList>
    </citation>
    <scope>NUCLEOTIDE SEQUENCE</scope>
    <source>
        <strain evidence="2">HMLAC05119</strain>
    </source>
</reference>
<evidence type="ECO:0000256" key="1">
    <source>
        <dbReference type="SAM" id="MobiDB-lite"/>
    </source>
</evidence>
<gene>
    <name evidence="2" type="ORF">BDU57DRAFT_201795</name>
</gene>
<name>A0A6A5QUM4_AMPQU</name>
<proteinExistence type="predicted"/>
<keyword evidence="3" id="KW-1185">Reference proteome</keyword>
<feature type="region of interest" description="Disordered" evidence="1">
    <location>
        <begin position="75"/>
        <end position="112"/>
    </location>
</feature>
<evidence type="ECO:0000313" key="2">
    <source>
        <dbReference type="EMBL" id="KAF1918510.1"/>
    </source>
</evidence>
<organism evidence="2 3">
    <name type="scientific">Ampelomyces quisqualis</name>
    <name type="common">Powdery mildew agent</name>
    <dbReference type="NCBI Taxonomy" id="50730"/>
    <lineage>
        <taxon>Eukaryota</taxon>
        <taxon>Fungi</taxon>
        <taxon>Dikarya</taxon>
        <taxon>Ascomycota</taxon>
        <taxon>Pezizomycotina</taxon>
        <taxon>Dothideomycetes</taxon>
        <taxon>Pleosporomycetidae</taxon>
        <taxon>Pleosporales</taxon>
        <taxon>Pleosporineae</taxon>
        <taxon>Phaeosphaeriaceae</taxon>
        <taxon>Ampelomyces</taxon>
    </lineage>
</organism>